<protein>
    <submittedName>
        <fullName evidence="1">Uncharacterized protein</fullName>
    </submittedName>
</protein>
<dbReference type="AlphaFoldDB" id="A0A2T0VBC8"/>
<dbReference type="Proteomes" id="UP000237983">
    <property type="component" value="Unassembled WGS sequence"/>
</dbReference>
<dbReference type="OrthoDB" id="5120633at2"/>
<evidence type="ECO:0000313" key="2">
    <source>
        <dbReference type="Proteomes" id="UP000237983"/>
    </source>
</evidence>
<comment type="caution">
    <text evidence="1">The sequence shown here is derived from an EMBL/GenBank/DDBJ whole genome shotgun (WGS) entry which is preliminary data.</text>
</comment>
<accession>A0A2T0VBC8</accession>
<sequence>MTVRQRLEVMELSDHEWRVCDADLPQGDAQRVLGYVEKRGWHYELTRLRSPGERLRFGSLTDSLAALNNA</sequence>
<name>A0A2T0VBC8_9MICO</name>
<evidence type="ECO:0000313" key="1">
    <source>
        <dbReference type="EMBL" id="PRY67464.1"/>
    </source>
</evidence>
<gene>
    <name evidence="1" type="ORF">B0I08_10671</name>
</gene>
<organism evidence="1 2">
    <name type="scientific">Glaciihabitans tibetensis</name>
    <dbReference type="NCBI Taxonomy" id="1266600"/>
    <lineage>
        <taxon>Bacteria</taxon>
        <taxon>Bacillati</taxon>
        <taxon>Actinomycetota</taxon>
        <taxon>Actinomycetes</taxon>
        <taxon>Micrococcales</taxon>
        <taxon>Microbacteriaceae</taxon>
        <taxon>Glaciihabitans</taxon>
    </lineage>
</organism>
<reference evidence="1 2" key="1">
    <citation type="submission" date="2018-03" db="EMBL/GenBank/DDBJ databases">
        <title>Genomic Encyclopedia of Type Strains, Phase III (KMG-III): the genomes of soil and plant-associated and newly described type strains.</title>
        <authorList>
            <person name="Whitman W."/>
        </authorList>
    </citation>
    <scope>NUCLEOTIDE SEQUENCE [LARGE SCALE GENOMIC DNA]</scope>
    <source>
        <strain evidence="1 2">CGMCC 1.12484</strain>
    </source>
</reference>
<dbReference type="EMBL" id="PVTL01000006">
    <property type="protein sequence ID" value="PRY67464.1"/>
    <property type="molecule type" value="Genomic_DNA"/>
</dbReference>
<proteinExistence type="predicted"/>
<keyword evidence="2" id="KW-1185">Reference proteome</keyword>